<feature type="region of interest" description="Disordered" evidence="1">
    <location>
        <begin position="983"/>
        <end position="1006"/>
    </location>
</feature>
<dbReference type="OrthoDB" id="10445141at2759"/>
<feature type="region of interest" description="Disordered" evidence="1">
    <location>
        <begin position="746"/>
        <end position="769"/>
    </location>
</feature>
<feature type="region of interest" description="Disordered" evidence="1">
    <location>
        <begin position="540"/>
        <end position="594"/>
    </location>
</feature>
<feature type="compositionally biased region" description="Basic and acidic residues" evidence="1">
    <location>
        <begin position="416"/>
        <end position="430"/>
    </location>
</feature>
<feature type="region of interest" description="Disordered" evidence="1">
    <location>
        <begin position="191"/>
        <end position="219"/>
    </location>
</feature>
<organism evidence="2 3">
    <name type="scientific">Anaeromyces robustus</name>
    <dbReference type="NCBI Taxonomy" id="1754192"/>
    <lineage>
        <taxon>Eukaryota</taxon>
        <taxon>Fungi</taxon>
        <taxon>Fungi incertae sedis</taxon>
        <taxon>Chytridiomycota</taxon>
        <taxon>Chytridiomycota incertae sedis</taxon>
        <taxon>Neocallimastigomycetes</taxon>
        <taxon>Neocallimastigales</taxon>
        <taxon>Neocallimastigaceae</taxon>
        <taxon>Anaeromyces</taxon>
    </lineage>
</organism>
<gene>
    <name evidence="2" type="ORF">BCR32DRAFT_297510</name>
</gene>
<reference evidence="2 3" key="1">
    <citation type="submission" date="2016-08" db="EMBL/GenBank/DDBJ databases">
        <title>A Parts List for Fungal Cellulosomes Revealed by Comparative Genomics.</title>
        <authorList>
            <consortium name="DOE Joint Genome Institute"/>
            <person name="Haitjema C.H."/>
            <person name="Gilmore S.P."/>
            <person name="Henske J.K."/>
            <person name="Solomon K.V."/>
            <person name="De Groot R."/>
            <person name="Kuo A."/>
            <person name="Mondo S.J."/>
            <person name="Salamov A.A."/>
            <person name="Labutti K."/>
            <person name="Zhao Z."/>
            <person name="Chiniquy J."/>
            <person name="Barry K."/>
            <person name="Brewer H.M."/>
            <person name="Purvine S.O."/>
            <person name="Wright A.T."/>
            <person name="Boxma B."/>
            <person name="Van Alen T."/>
            <person name="Hackstein J.H."/>
            <person name="Baker S.E."/>
            <person name="Grigoriev I.V."/>
            <person name="O'Malley M.A."/>
        </authorList>
    </citation>
    <scope>NUCLEOTIDE SEQUENCE [LARGE SCALE GENOMIC DNA]</scope>
    <source>
        <strain evidence="2 3">S4</strain>
    </source>
</reference>
<feature type="compositionally biased region" description="Basic and acidic residues" evidence="1">
    <location>
        <begin position="570"/>
        <end position="585"/>
    </location>
</feature>
<evidence type="ECO:0000313" key="3">
    <source>
        <dbReference type="Proteomes" id="UP000193944"/>
    </source>
</evidence>
<feature type="region of interest" description="Disordered" evidence="1">
    <location>
        <begin position="883"/>
        <end position="962"/>
    </location>
</feature>
<feature type="compositionally biased region" description="Low complexity" evidence="1">
    <location>
        <begin position="986"/>
        <end position="1002"/>
    </location>
</feature>
<feature type="compositionally biased region" description="Low complexity" evidence="1">
    <location>
        <begin position="749"/>
        <end position="762"/>
    </location>
</feature>
<feature type="compositionally biased region" description="Basic and acidic residues" evidence="1">
    <location>
        <begin position="8"/>
        <end position="18"/>
    </location>
</feature>
<sequence>MNFQKYFLQREDPKKNDENNSNNNVTNKKPHITKNQQYEIDRKNFFKENRQRAKPLLSNNGLYNRRYESNFEWGHNTIPNFRGQKGTDWTRDHGFTYIDDFNTLERDIDDSYIRPNLKNCRYCLNTYPDTDPHLILENEFNTELNKGCVKCHPENFINHHHHGKDDLYPVKFNEINHISNEKDSLTLYHHTRNCNHNNNNNNNNNQQDHSNNNNNNNKIECNESMSIENQPNWKELPSNDKSESVLIDQNNTNVFIGDYHCLNTTKSHLNKTGFHSDNILPAGVKSMNNKICRVKNVTYNNTSNIFFNEEINVPNLEKTKTSYKGLICYSNHSFIPFNHDEYNPNPNQEQFNNNIYKYPNKLRINPEFNYNDTKNDYKVPYNNSSTYDEFIKNNKYAPQHMYYTEIGEQLNHIYVGKKDDNKNNDNKTKEVNNNNVDNNNDNNNKTKEINNNNVDNNNDNNNKTKEINNNDNNNNNVITSDNKKENEINVNHHENINTNINSNINQEIINDKNNENNEKISIPSNEKSSTTENNKNSVIITSNSNKNDENNNLNNNEHKNESLENQRINKIKESDKTNKLTEESTQHQSNNTLDTSHETNYYFCYNDSNSQNNNNNTEINDEAFDLDKYRENQLKISSEHGFLNGYLPNKYKPYIESIDNPLYFGRKIKTKNLEEQKRLNNIGNYALEESIDNSLVQQYNSLYEIQNKEKKEKYFNKFSSFKYSNIEDWENYISVNPFASKLNTNLIPKKSNNDNNKNNKYNNDNKNDDNNIYFGVYPLQHKRLGEEPPFNKNKINEETPLRFLADFGIEYDKGIMKCREPPFNDCNCWINETSKPKIEQPLPFLYASKNIKFNELKTNTYISPNLKRLLDQDYRNTGKIGHSSSLTLSSSLQPSNSNINNISNESNSNDKNIISNSTSNLISSSDNINTSTTTTTTTTTTTNNNNNNNNNSNSNSNKVSSNNKIQFHDNSFLNKDDLNDLIITQSNNNNDNNSSSSSSSTSKKILAPVKAPKRITCCNRSHNYVIYDYESIKAKNQRNNRIKKLAEKQKIYKSSINVFN</sequence>
<evidence type="ECO:0000256" key="1">
    <source>
        <dbReference type="SAM" id="MobiDB-lite"/>
    </source>
</evidence>
<feature type="compositionally biased region" description="Low complexity" evidence="1">
    <location>
        <begin position="469"/>
        <end position="480"/>
    </location>
</feature>
<feature type="compositionally biased region" description="Low complexity" evidence="1">
    <location>
        <begin position="431"/>
        <end position="461"/>
    </location>
</feature>
<feature type="compositionally biased region" description="Low complexity" evidence="1">
    <location>
        <begin position="194"/>
        <end position="217"/>
    </location>
</feature>
<evidence type="ECO:0000313" key="2">
    <source>
        <dbReference type="EMBL" id="ORX68087.1"/>
    </source>
</evidence>
<feature type="region of interest" description="Disordered" evidence="1">
    <location>
        <begin position="1"/>
        <end position="33"/>
    </location>
</feature>
<keyword evidence="3" id="KW-1185">Reference proteome</keyword>
<proteinExistence type="predicted"/>
<feature type="region of interest" description="Disordered" evidence="1">
    <location>
        <begin position="416"/>
        <end position="482"/>
    </location>
</feature>
<name>A0A1Y1W3P5_9FUNG</name>
<reference evidence="2 3" key="2">
    <citation type="submission" date="2016-08" db="EMBL/GenBank/DDBJ databases">
        <title>Pervasive Adenine N6-methylation of Active Genes in Fungi.</title>
        <authorList>
            <consortium name="DOE Joint Genome Institute"/>
            <person name="Mondo S.J."/>
            <person name="Dannebaum R.O."/>
            <person name="Kuo R.C."/>
            <person name="Labutti K."/>
            <person name="Haridas S."/>
            <person name="Kuo A."/>
            <person name="Salamov A."/>
            <person name="Ahrendt S.R."/>
            <person name="Lipzen A."/>
            <person name="Sullivan W."/>
            <person name="Andreopoulos W.B."/>
            <person name="Clum A."/>
            <person name="Lindquist E."/>
            <person name="Daum C."/>
            <person name="Ramamoorthy G.K."/>
            <person name="Gryganskyi A."/>
            <person name="Culley D."/>
            <person name="Magnuson J.K."/>
            <person name="James T.Y."/>
            <person name="O'Malley M.A."/>
            <person name="Stajich J.E."/>
            <person name="Spatafora J.W."/>
            <person name="Visel A."/>
            <person name="Grigoriev I.V."/>
        </authorList>
    </citation>
    <scope>NUCLEOTIDE SEQUENCE [LARGE SCALE GENOMIC DNA]</scope>
    <source>
        <strain evidence="2 3">S4</strain>
    </source>
</reference>
<comment type="caution">
    <text evidence="2">The sequence shown here is derived from an EMBL/GenBank/DDBJ whole genome shotgun (WGS) entry which is preliminary data.</text>
</comment>
<dbReference type="AlphaFoldDB" id="A0A1Y1W3P5"/>
<accession>A0A1Y1W3P5</accession>
<protein>
    <submittedName>
        <fullName evidence="2">Uncharacterized protein</fullName>
    </submittedName>
</protein>
<dbReference type="EMBL" id="MCFG01000428">
    <property type="protein sequence ID" value="ORX68087.1"/>
    <property type="molecule type" value="Genomic_DNA"/>
</dbReference>
<dbReference type="Proteomes" id="UP000193944">
    <property type="component" value="Unassembled WGS sequence"/>
</dbReference>